<feature type="region of interest" description="Disordered" evidence="1">
    <location>
        <begin position="119"/>
        <end position="171"/>
    </location>
</feature>
<dbReference type="PANTHER" id="PTHR12774:SF2">
    <property type="entry name" value="PEROXISOMAL BIOGENESIS FACTOR 19"/>
    <property type="match status" value="1"/>
</dbReference>
<feature type="compositionally biased region" description="Polar residues" evidence="1">
    <location>
        <begin position="19"/>
        <end position="39"/>
    </location>
</feature>
<evidence type="ECO:0000256" key="1">
    <source>
        <dbReference type="SAM" id="MobiDB-lite"/>
    </source>
</evidence>
<dbReference type="EMBL" id="LSSL01005787">
    <property type="protein sequence ID" value="OLY78667.1"/>
    <property type="molecule type" value="Genomic_DNA"/>
</dbReference>
<feature type="region of interest" description="Disordered" evidence="1">
    <location>
        <begin position="13"/>
        <end position="56"/>
    </location>
</feature>
<feature type="compositionally biased region" description="Low complexity" evidence="1">
    <location>
        <begin position="139"/>
        <end position="154"/>
    </location>
</feature>
<organism evidence="2 3">
    <name type="scientific">Smittium mucronatum</name>
    <dbReference type="NCBI Taxonomy" id="133383"/>
    <lineage>
        <taxon>Eukaryota</taxon>
        <taxon>Fungi</taxon>
        <taxon>Fungi incertae sedis</taxon>
        <taxon>Zoopagomycota</taxon>
        <taxon>Kickxellomycotina</taxon>
        <taxon>Harpellomycetes</taxon>
        <taxon>Harpellales</taxon>
        <taxon>Legeriomycetaceae</taxon>
        <taxon>Smittium</taxon>
    </lineage>
</organism>
<dbReference type="GO" id="GO:0045046">
    <property type="term" value="P:protein import into peroxisome membrane"/>
    <property type="evidence" value="ECO:0007669"/>
    <property type="project" value="TreeGrafter"/>
</dbReference>
<dbReference type="AlphaFoldDB" id="A0A1R0GP56"/>
<evidence type="ECO:0000313" key="2">
    <source>
        <dbReference type="EMBL" id="OLY78667.1"/>
    </source>
</evidence>
<feature type="compositionally biased region" description="Low complexity" evidence="1">
    <location>
        <begin position="40"/>
        <end position="54"/>
    </location>
</feature>
<accession>A0A1R0GP56</accession>
<dbReference type="InterPro" id="IPR038322">
    <property type="entry name" value="Pex19_C_sf"/>
</dbReference>
<gene>
    <name evidence="2" type="ORF">AYI68_g7280</name>
</gene>
<dbReference type="InterPro" id="IPR006708">
    <property type="entry name" value="Pex19"/>
</dbReference>
<dbReference type="GO" id="GO:0005778">
    <property type="term" value="C:peroxisomal membrane"/>
    <property type="evidence" value="ECO:0007669"/>
    <property type="project" value="TreeGrafter"/>
</dbReference>
<dbReference type="Pfam" id="PF04614">
    <property type="entry name" value="Pex19"/>
    <property type="match status" value="1"/>
</dbReference>
<keyword evidence="3" id="KW-1185">Reference proteome</keyword>
<dbReference type="PANTHER" id="PTHR12774">
    <property type="entry name" value="PEROXISOMAL BIOGENESIS FACTOR 19"/>
    <property type="match status" value="1"/>
</dbReference>
<sequence length="337" mass="36860">MYSYLDALDEYTKAESSDSPKISTHKPAQTSSKSTPLDQNSTPSNPLNTSNPINEQDLQNFFSKEISEQLSKGLLDLIPSGSEIDENVLGKEMESLIKQFSSMDPATLDKLAADMGIDTATLDPNAPKAKPEPPKKSPKSQSKSAPSVPSSAPKSTPPPPSNSSFKDKVSSTINKLSESNEFMAQKEPDIDPFMGLLNQAGGLDGLVNDKEMEEMLEQIMKEMSTKDILYEPMKTLMVEYPKFFESKGSSCSPEDLSRYEKQFVYISEITSLFERPDYESAPIKTKISNLLEKTQECGDPPKDILDAIAPDSGISPSGPIFGASNSGFPKDDQCLLM</sequence>
<proteinExistence type="predicted"/>
<dbReference type="STRING" id="133383.A0A1R0GP56"/>
<name>A0A1R0GP56_9FUNG</name>
<dbReference type="Proteomes" id="UP000187455">
    <property type="component" value="Unassembled WGS sequence"/>
</dbReference>
<dbReference type="Gene3D" id="1.20.120.900">
    <property type="entry name" value="Pex19, mPTS binding domain"/>
    <property type="match status" value="1"/>
</dbReference>
<reference evidence="2 3" key="1">
    <citation type="journal article" date="2016" name="Mol. Biol. Evol.">
        <title>Genome-Wide Survey of Gut Fungi (Harpellales) Reveals the First Horizontally Transferred Ubiquitin Gene from a Mosquito Host.</title>
        <authorList>
            <person name="Wang Y."/>
            <person name="White M.M."/>
            <person name="Kvist S."/>
            <person name="Moncalvo J.M."/>
        </authorList>
    </citation>
    <scope>NUCLEOTIDE SEQUENCE [LARGE SCALE GENOMIC DNA]</scope>
    <source>
        <strain evidence="2 3">ALG-7-W6</strain>
    </source>
</reference>
<protein>
    <submittedName>
        <fullName evidence="2">Peroxisome biogenesis protein 19-1</fullName>
    </submittedName>
</protein>
<evidence type="ECO:0000313" key="3">
    <source>
        <dbReference type="Proteomes" id="UP000187455"/>
    </source>
</evidence>
<dbReference type="GO" id="GO:0033328">
    <property type="term" value="F:peroxisome membrane targeting sequence binding"/>
    <property type="evidence" value="ECO:0007669"/>
    <property type="project" value="TreeGrafter"/>
</dbReference>
<dbReference type="OrthoDB" id="21292at2759"/>
<comment type="caution">
    <text evidence="2">The sequence shown here is derived from an EMBL/GenBank/DDBJ whole genome shotgun (WGS) entry which is preliminary data.</text>
</comment>
<feature type="region of interest" description="Disordered" evidence="1">
    <location>
        <begin position="309"/>
        <end position="337"/>
    </location>
</feature>